<dbReference type="AlphaFoldDB" id="A0A2I0KNC0"/>
<name>A0A2I0KNC0_PUNGR</name>
<feature type="region of interest" description="Disordered" evidence="1">
    <location>
        <begin position="40"/>
        <end position="75"/>
    </location>
</feature>
<evidence type="ECO:0000256" key="1">
    <source>
        <dbReference type="SAM" id="MobiDB-lite"/>
    </source>
</evidence>
<comment type="caution">
    <text evidence="2">The sequence shown here is derived from an EMBL/GenBank/DDBJ whole genome shotgun (WGS) entry which is preliminary data.</text>
</comment>
<sequence>MNSTDGFDEPGSRALTSLAEACLRLSFIPTACSSIPIEEWVEGGTPQPPDLRDPNGWDPSNRGVGGGPVGHHPLI</sequence>
<proteinExistence type="predicted"/>
<dbReference type="Proteomes" id="UP000233551">
    <property type="component" value="Unassembled WGS sequence"/>
</dbReference>
<evidence type="ECO:0000313" key="3">
    <source>
        <dbReference type="Proteomes" id="UP000233551"/>
    </source>
</evidence>
<organism evidence="2 3">
    <name type="scientific">Punica granatum</name>
    <name type="common">Pomegranate</name>
    <dbReference type="NCBI Taxonomy" id="22663"/>
    <lineage>
        <taxon>Eukaryota</taxon>
        <taxon>Viridiplantae</taxon>
        <taxon>Streptophyta</taxon>
        <taxon>Embryophyta</taxon>
        <taxon>Tracheophyta</taxon>
        <taxon>Spermatophyta</taxon>
        <taxon>Magnoliopsida</taxon>
        <taxon>eudicotyledons</taxon>
        <taxon>Gunneridae</taxon>
        <taxon>Pentapetalae</taxon>
        <taxon>rosids</taxon>
        <taxon>malvids</taxon>
        <taxon>Myrtales</taxon>
        <taxon>Lythraceae</taxon>
        <taxon>Punica</taxon>
    </lineage>
</organism>
<dbReference type="EMBL" id="PGOL01000477">
    <property type="protein sequence ID" value="PKI69984.1"/>
    <property type="molecule type" value="Genomic_DNA"/>
</dbReference>
<evidence type="ECO:0000313" key="2">
    <source>
        <dbReference type="EMBL" id="PKI69984.1"/>
    </source>
</evidence>
<accession>A0A2I0KNC0</accession>
<protein>
    <submittedName>
        <fullName evidence="2">Uncharacterized protein</fullName>
    </submittedName>
</protein>
<reference evidence="2 3" key="1">
    <citation type="submission" date="2017-11" db="EMBL/GenBank/DDBJ databases">
        <title>De-novo sequencing of pomegranate (Punica granatum L.) genome.</title>
        <authorList>
            <person name="Akparov Z."/>
            <person name="Amiraslanov A."/>
            <person name="Hajiyeva S."/>
            <person name="Abbasov M."/>
            <person name="Kaur K."/>
            <person name="Hamwieh A."/>
            <person name="Solovyev V."/>
            <person name="Salamov A."/>
            <person name="Braich B."/>
            <person name="Kosarev P."/>
            <person name="Mahmoud A."/>
            <person name="Hajiyev E."/>
            <person name="Babayeva S."/>
            <person name="Izzatullayeva V."/>
            <person name="Mammadov A."/>
            <person name="Mammadov A."/>
            <person name="Sharifova S."/>
            <person name="Ojaghi J."/>
            <person name="Eynullazada K."/>
            <person name="Bayramov B."/>
            <person name="Abdulazimova A."/>
            <person name="Shahmuradov I."/>
        </authorList>
    </citation>
    <scope>NUCLEOTIDE SEQUENCE [LARGE SCALE GENOMIC DNA]</scope>
    <source>
        <strain evidence="3">cv. AG2017</strain>
        <tissue evidence="2">Leaf</tissue>
    </source>
</reference>
<keyword evidence="3" id="KW-1185">Reference proteome</keyword>
<gene>
    <name evidence="2" type="ORF">CRG98_009587</name>
</gene>